<feature type="transmembrane region" description="Helical" evidence="1">
    <location>
        <begin position="38"/>
        <end position="55"/>
    </location>
</feature>
<evidence type="ECO:0000313" key="3">
    <source>
        <dbReference type="Proteomes" id="UP000666915"/>
    </source>
</evidence>
<dbReference type="RefSeq" id="WP_208267225.1">
    <property type="nucleotide sequence ID" value="NZ_BAAAGM010000031.1"/>
</dbReference>
<name>A0ABS3QYT0_9ACTN</name>
<feature type="transmembrane region" description="Helical" evidence="1">
    <location>
        <begin position="113"/>
        <end position="138"/>
    </location>
</feature>
<organism evidence="2 3">
    <name type="scientific">Actinomadura nitritigenes</name>
    <dbReference type="NCBI Taxonomy" id="134602"/>
    <lineage>
        <taxon>Bacteria</taxon>
        <taxon>Bacillati</taxon>
        <taxon>Actinomycetota</taxon>
        <taxon>Actinomycetes</taxon>
        <taxon>Streptosporangiales</taxon>
        <taxon>Thermomonosporaceae</taxon>
        <taxon>Actinomadura</taxon>
    </lineage>
</organism>
<feature type="transmembrane region" description="Helical" evidence="1">
    <location>
        <begin position="67"/>
        <end position="92"/>
    </location>
</feature>
<dbReference type="EMBL" id="JAGEOK010000009">
    <property type="protein sequence ID" value="MBO2438917.1"/>
    <property type="molecule type" value="Genomic_DNA"/>
</dbReference>
<gene>
    <name evidence="2" type="ORF">J4557_15455</name>
</gene>
<feature type="transmembrane region" description="Helical" evidence="1">
    <location>
        <begin position="158"/>
        <end position="178"/>
    </location>
</feature>
<evidence type="ECO:0000256" key="1">
    <source>
        <dbReference type="SAM" id="Phobius"/>
    </source>
</evidence>
<keyword evidence="1" id="KW-0472">Membrane</keyword>
<accession>A0ABS3QYT0</accession>
<comment type="caution">
    <text evidence="2">The sequence shown here is derived from an EMBL/GenBank/DDBJ whole genome shotgun (WGS) entry which is preliminary data.</text>
</comment>
<proteinExistence type="predicted"/>
<keyword evidence="3" id="KW-1185">Reference proteome</keyword>
<keyword evidence="1" id="KW-1133">Transmembrane helix</keyword>
<keyword evidence="1" id="KW-0812">Transmembrane</keyword>
<sequence>MFSRIAEFTEKINVAPIFGRHFRTLYNNRTQKISKPDLLLFIGVPLGAVIATYLLKVRLGTTGSFLAAIAALAAFLFALLILMLQMAAQVATSSETGGVSTRNRKRVKLLREISVNVAYCSLLCIIFTAWLALGDFTIRNPQGNSSGGKTPAPQQPTWYAEVTYFFLVHLLLTLLMVVKRTLRLVDQELDNALVSPERE</sequence>
<dbReference type="Proteomes" id="UP000666915">
    <property type="component" value="Unassembled WGS sequence"/>
</dbReference>
<reference evidence="2 3" key="1">
    <citation type="submission" date="2021-03" db="EMBL/GenBank/DDBJ databases">
        <authorList>
            <person name="Kanchanasin P."/>
            <person name="Saeng-In P."/>
            <person name="Phongsopitanun W."/>
            <person name="Yuki M."/>
            <person name="Kudo T."/>
            <person name="Ohkuma M."/>
            <person name="Tanasupawat S."/>
        </authorList>
    </citation>
    <scope>NUCLEOTIDE SEQUENCE [LARGE SCALE GENOMIC DNA]</scope>
    <source>
        <strain evidence="2 3">L46</strain>
    </source>
</reference>
<evidence type="ECO:0000313" key="2">
    <source>
        <dbReference type="EMBL" id="MBO2438917.1"/>
    </source>
</evidence>
<protein>
    <submittedName>
        <fullName evidence="2">Uncharacterized protein</fullName>
    </submittedName>
</protein>